<reference evidence="2 4" key="2">
    <citation type="journal article" date="2013" name="Nature">
        <title>Insights into bilaterian evolution from three spiralian genomes.</title>
        <authorList>
            <person name="Simakov O."/>
            <person name="Marletaz F."/>
            <person name="Cho S.J."/>
            <person name="Edsinger-Gonzales E."/>
            <person name="Havlak P."/>
            <person name="Hellsten U."/>
            <person name="Kuo D.H."/>
            <person name="Larsson T."/>
            <person name="Lv J."/>
            <person name="Arendt D."/>
            <person name="Savage R."/>
            <person name="Osoegawa K."/>
            <person name="de Jong P."/>
            <person name="Grimwood J."/>
            <person name="Chapman J.A."/>
            <person name="Shapiro H."/>
            <person name="Aerts A."/>
            <person name="Otillar R.P."/>
            <person name="Terry A.Y."/>
            <person name="Boore J.L."/>
            <person name="Grigoriev I.V."/>
            <person name="Lindberg D.R."/>
            <person name="Seaver E.C."/>
            <person name="Weisblat D.A."/>
            <person name="Putnam N.H."/>
            <person name="Rokhsar D.S."/>
        </authorList>
    </citation>
    <scope>NUCLEOTIDE SEQUENCE</scope>
    <source>
        <strain evidence="2 4">I ESC-2004</strain>
    </source>
</reference>
<feature type="chain" id="PRO_5008788032" evidence="1">
    <location>
        <begin position="22"/>
        <end position="56"/>
    </location>
</feature>
<dbReference type="EMBL" id="KB300721">
    <property type="protein sequence ID" value="ELU06374.1"/>
    <property type="molecule type" value="Genomic_DNA"/>
</dbReference>
<dbReference type="EMBL" id="AMQN01007462">
    <property type="status" value="NOT_ANNOTATED_CDS"/>
    <property type="molecule type" value="Genomic_DNA"/>
</dbReference>
<dbReference type="Proteomes" id="UP000014760">
    <property type="component" value="Unassembled WGS sequence"/>
</dbReference>
<evidence type="ECO:0000313" key="4">
    <source>
        <dbReference type="Proteomes" id="UP000014760"/>
    </source>
</evidence>
<proteinExistence type="predicted"/>
<feature type="signal peptide" evidence="1">
    <location>
        <begin position="1"/>
        <end position="21"/>
    </location>
</feature>
<keyword evidence="4" id="KW-1185">Reference proteome</keyword>
<dbReference type="EnsemblMetazoa" id="CapteT123912">
    <property type="protein sequence ID" value="CapteP123912"/>
    <property type="gene ID" value="CapteG123912"/>
</dbReference>
<sequence>QLVKLLISPLLHILNLSFLDGTVPCKMKIARVVPLFKKGFPKEIYNYTPISLLPVF</sequence>
<dbReference type="HOGENOM" id="CLU_118269_4_4_1"/>
<dbReference type="OrthoDB" id="6243574at2759"/>
<organism evidence="2">
    <name type="scientific">Capitella teleta</name>
    <name type="common">Polychaete worm</name>
    <dbReference type="NCBI Taxonomy" id="283909"/>
    <lineage>
        <taxon>Eukaryota</taxon>
        <taxon>Metazoa</taxon>
        <taxon>Spiralia</taxon>
        <taxon>Lophotrochozoa</taxon>
        <taxon>Annelida</taxon>
        <taxon>Polychaeta</taxon>
        <taxon>Sedentaria</taxon>
        <taxon>Scolecida</taxon>
        <taxon>Capitellidae</taxon>
        <taxon>Capitella</taxon>
    </lineage>
</organism>
<reference evidence="3" key="3">
    <citation type="submission" date="2015-06" db="UniProtKB">
        <authorList>
            <consortium name="EnsemblMetazoa"/>
        </authorList>
    </citation>
    <scope>IDENTIFICATION</scope>
</reference>
<accession>R7UII3</accession>
<evidence type="ECO:0000313" key="2">
    <source>
        <dbReference type="EMBL" id="ELU06374.1"/>
    </source>
</evidence>
<dbReference type="AlphaFoldDB" id="R7UII3"/>
<evidence type="ECO:0000256" key="1">
    <source>
        <dbReference type="SAM" id="SignalP"/>
    </source>
</evidence>
<feature type="non-terminal residue" evidence="2">
    <location>
        <position position="1"/>
    </location>
</feature>
<gene>
    <name evidence="2" type="ORF">CAPTEDRAFT_123912</name>
</gene>
<protein>
    <submittedName>
        <fullName evidence="2 3">Uncharacterized protein</fullName>
    </submittedName>
</protein>
<keyword evidence="1" id="KW-0732">Signal</keyword>
<evidence type="ECO:0000313" key="3">
    <source>
        <dbReference type="EnsemblMetazoa" id="CapteP123912"/>
    </source>
</evidence>
<reference evidence="4" key="1">
    <citation type="submission" date="2012-12" db="EMBL/GenBank/DDBJ databases">
        <authorList>
            <person name="Hellsten U."/>
            <person name="Grimwood J."/>
            <person name="Chapman J.A."/>
            <person name="Shapiro H."/>
            <person name="Aerts A."/>
            <person name="Otillar R.P."/>
            <person name="Terry A.Y."/>
            <person name="Boore J.L."/>
            <person name="Simakov O."/>
            <person name="Marletaz F."/>
            <person name="Cho S.-J."/>
            <person name="Edsinger-Gonzales E."/>
            <person name="Havlak P."/>
            <person name="Kuo D.-H."/>
            <person name="Larsson T."/>
            <person name="Lv J."/>
            <person name="Arendt D."/>
            <person name="Savage R."/>
            <person name="Osoegawa K."/>
            <person name="de Jong P."/>
            <person name="Lindberg D.R."/>
            <person name="Seaver E.C."/>
            <person name="Weisblat D.A."/>
            <person name="Putnam N.H."/>
            <person name="Grigoriev I.V."/>
            <person name="Rokhsar D.S."/>
        </authorList>
    </citation>
    <scope>NUCLEOTIDE SEQUENCE</scope>
    <source>
        <strain evidence="4">I ESC-2004</strain>
    </source>
</reference>
<name>R7UII3_CAPTE</name>